<dbReference type="NCBIfam" id="TIGR01398">
    <property type="entry name" value="FlhA"/>
    <property type="match status" value="1"/>
</dbReference>
<feature type="transmembrane region" description="Helical" evidence="7">
    <location>
        <begin position="250"/>
        <end position="268"/>
    </location>
</feature>
<evidence type="ECO:0000256" key="7">
    <source>
        <dbReference type="RuleBase" id="RU364093"/>
    </source>
</evidence>
<keyword evidence="7" id="KW-1005">Bacterial flagellum biogenesis</keyword>
<dbReference type="InterPro" id="IPR042194">
    <property type="entry name" value="FHIPEP_1"/>
</dbReference>
<comment type="similarity">
    <text evidence="2 7">Belongs to the FHIPEP (flagella/HR/invasion proteins export pore) family.</text>
</comment>
<dbReference type="InterPro" id="IPR025505">
    <property type="entry name" value="FHIPEP_CS"/>
</dbReference>
<comment type="function">
    <text evidence="7">Required for formation of the rod structure of the flagellar apparatus. Together with FliI and FliH, may constitute the export apparatus of flagellin.</text>
</comment>
<feature type="transmembrane region" description="Helical" evidence="7">
    <location>
        <begin position="310"/>
        <end position="327"/>
    </location>
</feature>
<dbReference type="Gene3D" id="1.10.8.540">
    <property type="entry name" value="FHIPEP family, domain 3"/>
    <property type="match status" value="1"/>
</dbReference>
<keyword evidence="4 7" id="KW-0812">Transmembrane</keyword>
<dbReference type="InterPro" id="IPR001712">
    <property type="entry name" value="T3SS_FHIPEP"/>
</dbReference>
<dbReference type="InterPro" id="IPR006301">
    <property type="entry name" value="FlhA"/>
</dbReference>
<keyword evidence="6 7" id="KW-0472">Membrane</keyword>
<dbReference type="Proteomes" id="UP000627781">
    <property type="component" value="Unassembled WGS sequence"/>
</dbReference>
<evidence type="ECO:0000256" key="6">
    <source>
        <dbReference type="ARBA" id="ARBA00023136"/>
    </source>
</evidence>
<evidence type="ECO:0000313" key="8">
    <source>
        <dbReference type="EMBL" id="MBD7909830.1"/>
    </source>
</evidence>
<dbReference type="PROSITE" id="PS00994">
    <property type="entry name" value="FHIPEP"/>
    <property type="match status" value="1"/>
</dbReference>
<dbReference type="PANTHER" id="PTHR30161">
    <property type="entry name" value="FLAGELLAR EXPORT PROTEIN, MEMBRANE FLHA SUBUNIT-RELATED"/>
    <property type="match status" value="1"/>
</dbReference>
<accession>A0ABR8PNT1</accession>
<keyword evidence="8" id="KW-0966">Cell projection</keyword>
<sequence length="698" mass="76631">MVCIKDGINLATVNKKKFDIKSNLDVLVAFGVIGIVMMIIIPLPKGILDVLLAFNITLSIVIILITMFTTNVLQFSVFPTLLLVTTLIRLALNISSTRLILSEADAGKIIEAFGEFVIRGNYVVGIIIFLIIVVIQFIVITNGAGRVSEVSARFTLDAMPGKQMSIDADLNSGLIDEAMAKKRRQDLQSEADFYGAMDGASKFVKGDAIASIIITTINIIAGIVIGVLMHGMDAATAAQTYVRLSVGDGLVSQVPALLISTASGILVTRSGSPDNFGKTLATQLTAFPIAAGVASGVMLFLGLVPNMPKVAFFAASLATGILAYLLYKEETKQQELELALEEDELVEMERTEPENVMNLISVEPMEVEIGYGLIPLADETTGGDLLQRIASVRRQCAIEMGIIVQPIRIRDNLQLKTNEYVIKIRGTVIASSELMASMLLCMDPNGDSSEIQGIKTVEPTFNLPAVWINKDQREEAEIKGLTVVDPTTVMVTHLTETIKAHSYELLGRQEVKLIVDNTREKYSTVVEELIPDLMTIGELQKVLQNLLREKVPIKDMVTIMESLADNSRNTKDIELLTEYVRFALARTICNQIINEERAVTVVTLTPELEELVASNVQKSMQGSFPTIDPDTTTRIFHNIRETIDSVYFYNNQPVILVSPNIRAVFRKLVEMAFPHVMIISLNEIPNDIEIRTEGVVSV</sequence>
<evidence type="ECO:0000256" key="2">
    <source>
        <dbReference type="ARBA" id="ARBA00008835"/>
    </source>
</evidence>
<feature type="transmembrane region" description="Helical" evidence="7">
    <location>
        <begin position="122"/>
        <end position="144"/>
    </location>
</feature>
<feature type="transmembrane region" description="Helical" evidence="7">
    <location>
        <begin position="280"/>
        <end position="304"/>
    </location>
</feature>
<dbReference type="InterPro" id="IPR042193">
    <property type="entry name" value="FHIPEP_3"/>
</dbReference>
<comment type="subcellular location">
    <subcellularLocation>
        <location evidence="1 7">Cell membrane</location>
        <topology evidence="1 7">Multi-pass membrane protein</topology>
    </subcellularLocation>
</comment>
<reference evidence="8 9" key="1">
    <citation type="submission" date="2020-08" db="EMBL/GenBank/DDBJ databases">
        <title>A Genomic Blueprint of the Chicken Gut Microbiome.</title>
        <authorList>
            <person name="Gilroy R."/>
            <person name="Ravi A."/>
            <person name="Getino M."/>
            <person name="Pursley I."/>
            <person name="Horton D.L."/>
            <person name="Alikhan N.-F."/>
            <person name="Baker D."/>
            <person name="Gharbi K."/>
            <person name="Hall N."/>
            <person name="Watson M."/>
            <person name="Adriaenssens E.M."/>
            <person name="Foster-Nyarko E."/>
            <person name="Jarju S."/>
            <person name="Secka A."/>
            <person name="Antonio M."/>
            <person name="Oren A."/>
            <person name="Chaudhuri R."/>
            <person name="La Ragione R.M."/>
            <person name="Hildebrand F."/>
            <person name="Pallen M.J."/>
        </authorList>
    </citation>
    <scope>NUCLEOTIDE SEQUENCE [LARGE SCALE GENOMIC DNA]</scope>
    <source>
        <strain evidence="8 9">Sa3CVN1</strain>
    </source>
</reference>
<dbReference type="Gene3D" id="3.40.30.60">
    <property type="entry name" value="FHIPEP family, domain 1"/>
    <property type="match status" value="1"/>
</dbReference>
<keyword evidence="8" id="KW-0282">Flagellum</keyword>
<keyword evidence="7" id="KW-0653">Protein transport</keyword>
<evidence type="ECO:0000256" key="5">
    <source>
        <dbReference type="ARBA" id="ARBA00022989"/>
    </source>
</evidence>
<evidence type="ECO:0000313" key="9">
    <source>
        <dbReference type="Proteomes" id="UP000627781"/>
    </source>
</evidence>
<dbReference type="InterPro" id="IPR042196">
    <property type="entry name" value="FHIPEP_4"/>
</dbReference>
<protein>
    <recommendedName>
        <fullName evidence="7">Flagellar biosynthesis protein FlhA</fullName>
    </recommendedName>
</protein>
<keyword evidence="7" id="KW-0813">Transport</keyword>
<dbReference type="PIRSF" id="PIRSF005419">
    <property type="entry name" value="FlhA"/>
    <property type="match status" value="1"/>
</dbReference>
<proteinExistence type="inferred from homology"/>
<evidence type="ECO:0000256" key="3">
    <source>
        <dbReference type="ARBA" id="ARBA00022475"/>
    </source>
</evidence>
<dbReference type="Pfam" id="PF00771">
    <property type="entry name" value="FHIPEP"/>
    <property type="match status" value="1"/>
</dbReference>
<keyword evidence="5 7" id="KW-1133">Transmembrane helix</keyword>
<keyword evidence="8" id="KW-0969">Cilium</keyword>
<evidence type="ECO:0000256" key="4">
    <source>
        <dbReference type="ARBA" id="ARBA00022692"/>
    </source>
</evidence>
<name>A0ABR8PNT1_9CLOT</name>
<dbReference type="Gene3D" id="3.40.50.12790">
    <property type="entry name" value="FHIPEP family, domain 4"/>
    <property type="match status" value="1"/>
</dbReference>
<keyword evidence="7" id="KW-1006">Bacterial flagellum protein export</keyword>
<organism evidence="8 9">
    <name type="scientific">Clostridium cibarium</name>
    <dbReference type="NCBI Taxonomy" id="2762247"/>
    <lineage>
        <taxon>Bacteria</taxon>
        <taxon>Bacillati</taxon>
        <taxon>Bacillota</taxon>
        <taxon>Clostridia</taxon>
        <taxon>Eubacteriales</taxon>
        <taxon>Clostridiaceae</taxon>
        <taxon>Clostridium</taxon>
    </lineage>
</organism>
<keyword evidence="3 7" id="KW-1003">Cell membrane</keyword>
<dbReference type="PRINTS" id="PR00949">
    <property type="entry name" value="TYPE3IMAPROT"/>
</dbReference>
<dbReference type="PANTHER" id="PTHR30161:SF1">
    <property type="entry name" value="FLAGELLAR BIOSYNTHESIS PROTEIN FLHA-RELATED"/>
    <property type="match status" value="1"/>
</dbReference>
<feature type="transmembrane region" description="Helical" evidence="7">
    <location>
        <begin position="208"/>
        <end position="230"/>
    </location>
</feature>
<keyword evidence="9" id="KW-1185">Reference proteome</keyword>
<feature type="transmembrane region" description="Helical" evidence="7">
    <location>
        <begin position="50"/>
        <end position="68"/>
    </location>
</feature>
<gene>
    <name evidence="7 8" type="primary">flhA</name>
    <name evidence="8" type="ORF">H9661_00545</name>
</gene>
<feature type="transmembrane region" description="Helical" evidence="7">
    <location>
        <begin position="24"/>
        <end position="44"/>
    </location>
</feature>
<evidence type="ECO:0000256" key="1">
    <source>
        <dbReference type="ARBA" id="ARBA00004651"/>
    </source>
</evidence>
<comment type="caution">
    <text evidence="8">The sequence shown here is derived from an EMBL/GenBank/DDBJ whole genome shotgun (WGS) entry which is preliminary data.</text>
</comment>
<dbReference type="EMBL" id="JACSRA010000001">
    <property type="protein sequence ID" value="MBD7909830.1"/>
    <property type="molecule type" value="Genomic_DNA"/>
</dbReference>